<accession>A0A2Z4APG4</accession>
<evidence type="ECO:0000256" key="1">
    <source>
        <dbReference type="ARBA" id="ARBA00003279"/>
    </source>
</evidence>
<keyword evidence="4" id="KW-0813">Transport</keyword>
<dbReference type="InterPro" id="IPR005829">
    <property type="entry name" value="Sugar_transporter_CS"/>
</dbReference>
<feature type="transmembrane region" description="Helical" evidence="9">
    <location>
        <begin position="118"/>
        <end position="141"/>
    </location>
</feature>
<evidence type="ECO:0000256" key="2">
    <source>
        <dbReference type="ARBA" id="ARBA00004651"/>
    </source>
</evidence>
<organism evidence="11 12">
    <name type="scientific">Candidatus Moanibacter tarae</name>
    <dbReference type="NCBI Taxonomy" id="2200854"/>
    <lineage>
        <taxon>Bacteria</taxon>
        <taxon>Pseudomonadati</taxon>
        <taxon>Verrucomicrobiota</taxon>
        <taxon>Opitutia</taxon>
        <taxon>Puniceicoccales</taxon>
        <taxon>Puniceicoccales incertae sedis</taxon>
        <taxon>Candidatus Moanibacter</taxon>
    </lineage>
</organism>
<keyword evidence="6 9" id="KW-0812">Transmembrane</keyword>
<sequence length="417" mass="44114">MKLDNLGRKNLEEDVPQETVPGNRIETLIWSLYLPALIHALSRGILLPVLPLFALELGESYGSVGLVVAGEGIGALIGAIPAGKVLQRFGRRVSMLLGCSTIGFASLFLAFAESVLEAFAICIFTGIGSGIFNISCHGYLAETVAVHKRGKAIATYGGVNRIGLLIGPALGGWIGSNAGLRIPFLFCGIAEAVTFILVLLFVARVKVNKDSSEPGGKKTGDLLKHIRLNLGSYLPIAGGAFLFQAMRSARAILIPLFGVDNIGLDIDEVGYVLSISNAMDSSLFLFAGFLMDRFGRKAAILPSVFILAMGIGLLGMMDCYLGFIIASLLIGLGNGIGSGTMLTLSADIAPTEFRGEFFGYWRLVNEGARLGSHATIGGVGSWFSLTAAALLIATGGLVGFILFAFYVRETLVKNRKT</sequence>
<feature type="transmembrane region" description="Helical" evidence="9">
    <location>
        <begin position="233"/>
        <end position="257"/>
    </location>
</feature>
<dbReference type="PROSITE" id="PS50850">
    <property type="entry name" value="MFS"/>
    <property type="match status" value="1"/>
</dbReference>
<dbReference type="EMBL" id="CP029803">
    <property type="protein sequence ID" value="AWT59622.1"/>
    <property type="molecule type" value="Genomic_DNA"/>
</dbReference>
<gene>
    <name evidence="11" type="primary">tetA_1</name>
    <name evidence="11" type="ORF">DF168_00814</name>
</gene>
<feature type="transmembrane region" description="Helical" evidence="9">
    <location>
        <begin position="153"/>
        <end position="174"/>
    </location>
</feature>
<protein>
    <submittedName>
        <fullName evidence="11">Tetracycline resistance protein, class B</fullName>
    </submittedName>
</protein>
<comment type="function">
    <text evidence="1">Resistance to tetracycline by an active tetracycline efflux. This is an energy-dependent process that decreases the accumulation of the antibiotic in whole cells. This protein functions as a metal-tetracycline/H(+) antiporter.</text>
</comment>
<evidence type="ECO:0000256" key="8">
    <source>
        <dbReference type="ARBA" id="ARBA00023136"/>
    </source>
</evidence>
<dbReference type="InterPro" id="IPR050171">
    <property type="entry name" value="MFS_Transporters"/>
</dbReference>
<evidence type="ECO:0000256" key="4">
    <source>
        <dbReference type="ARBA" id="ARBA00022448"/>
    </source>
</evidence>
<evidence type="ECO:0000313" key="11">
    <source>
        <dbReference type="EMBL" id="AWT59622.1"/>
    </source>
</evidence>
<evidence type="ECO:0000256" key="9">
    <source>
        <dbReference type="SAM" id="Phobius"/>
    </source>
</evidence>
<feature type="transmembrane region" description="Helical" evidence="9">
    <location>
        <begin position="61"/>
        <end position="81"/>
    </location>
</feature>
<dbReference type="InterPro" id="IPR011701">
    <property type="entry name" value="MFS"/>
</dbReference>
<evidence type="ECO:0000313" key="12">
    <source>
        <dbReference type="Proteomes" id="UP000247465"/>
    </source>
</evidence>
<dbReference type="InterPro" id="IPR020846">
    <property type="entry name" value="MFS_dom"/>
</dbReference>
<feature type="transmembrane region" description="Helical" evidence="9">
    <location>
        <begin position="382"/>
        <end position="407"/>
    </location>
</feature>
<dbReference type="SUPFAM" id="SSF103473">
    <property type="entry name" value="MFS general substrate transporter"/>
    <property type="match status" value="1"/>
</dbReference>
<feature type="transmembrane region" description="Helical" evidence="9">
    <location>
        <begin position="303"/>
        <end position="332"/>
    </location>
</feature>
<evidence type="ECO:0000256" key="6">
    <source>
        <dbReference type="ARBA" id="ARBA00022692"/>
    </source>
</evidence>
<dbReference type="PRINTS" id="PR01035">
    <property type="entry name" value="TCRTETA"/>
</dbReference>
<proteinExistence type="inferred from homology"/>
<dbReference type="InterPro" id="IPR001958">
    <property type="entry name" value="Tet-R_TetA/multi-R_MdtG-like"/>
</dbReference>
<dbReference type="AlphaFoldDB" id="A0A2Z4APG4"/>
<dbReference type="PROSITE" id="PS00216">
    <property type="entry name" value="SUGAR_TRANSPORT_1"/>
    <property type="match status" value="1"/>
</dbReference>
<dbReference type="Pfam" id="PF07690">
    <property type="entry name" value="MFS_1"/>
    <property type="match status" value="1"/>
</dbReference>
<feature type="transmembrane region" description="Helical" evidence="9">
    <location>
        <begin position="180"/>
        <end position="202"/>
    </location>
</feature>
<dbReference type="InterPro" id="IPR036259">
    <property type="entry name" value="MFS_trans_sf"/>
</dbReference>
<dbReference type="KEGG" id="mtar:DF168_00814"/>
<dbReference type="Proteomes" id="UP000247465">
    <property type="component" value="Chromosome"/>
</dbReference>
<evidence type="ECO:0000259" key="10">
    <source>
        <dbReference type="PROSITE" id="PS50850"/>
    </source>
</evidence>
<keyword evidence="8 9" id="KW-0472">Membrane</keyword>
<reference evidence="11 12" key="1">
    <citation type="submission" date="2018-06" db="EMBL/GenBank/DDBJ databases">
        <title>Draft Genome Sequence of a Novel Marine Bacterium Related to the Verrucomicrobia.</title>
        <authorList>
            <person name="Vosseberg J."/>
            <person name="Martijn J."/>
            <person name="Ettema T.J.G."/>
        </authorList>
    </citation>
    <scope>NUCLEOTIDE SEQUENCE [LARGE SCALE GENOMIC DNA]</scope>
    <source>
        <strain evidence="11">TARA_B100001123</strain>
    </source>
</reference>
<dbReference type="PANTHER" id="PTHR23517:SF3">
    <property type="entry name" value="INTEGRAL MEMBRANE TRANSPORT PROTEIN"/>
    <property type="match status" value="1"/>
</dbReference>
<dbReference type="GO" id="GO:0005886">
    <property type="term" value="C:plasma membrane"/>
    <property type="evidence" value="ECO:0007669"/>
    <property type="project" value="UniProtKB-SubCell"/>
</dbReference>
<evidence type="ECO:0000256" key="7">
    <source>
        <dbReference type="ARBA" id="ARBA00022989"/>
    </source>
</evidence>
<feature type="transmembrane region" description="Helical" evidence="9">
    <location>
        <begin position="32"/>
        <end position="55"/>
    </location>
</feature>
<keyword evidence="5" id="KW-1003">Cell membrane</keyword>
<evidence type="ECO:0000256" key="3">
    <source>
        <dbReference type="ARBA" id="ARBA00007520"/>
    </source>
</evidence>
<dbReference type="PANTHER" id="PTHR23517">
    <property type="entry name" value="RESISTANCE PROTEIN MDTM, PUTATIVE-RELATED-RELATED"/>
    <property type="match status" value="1"/>
</dbReference>
<keyword evidence="7 9" id="KW-1133">Transmembrane helix</keyword>
<feature type="transmembrane region" description="Helical" evidence="9">
    <location>
        <begin position="93"/>
        <end position="112"/>
    </location>
</feature>
<dbReference type="GO" id="GO:0022857">
    <property type="term" value="F:transmembrane transporter activity"/>
    <property type="evidence" value="ECO:0007669"/>
    <property type="project" value="InterPro"/>
</dbReference>
<dbReference type="Gene3D" id="1.20.1250.20">
    <property type="entry name" value="MFS general substrate transporter like domains"/>
    <property type="match status" value="2"/>
</dbReference>
<comment type="similarity">
    <text evidence="3">Belongs to the major facilitator superfamily. TCR/Tet family.</text>
</comment>
<evidence type="ECO:0000256" key="5">
    <source>
        <dbReference type="ARBA" id="ARBA00022475"/>
    </source>
</evidence>
<name>A0A2Z4APG4_9BACT</name>
<dbReference type="CDD" id="cd17325">
    <property type="entry name" value="MFS_MdtG_SLC18_like"/>
    <property type="match status" value="1"/>
</dbReference>
<dbReference type="PROSITE" id="PS00217">
    <property type="entry name" value="SUGAR_TRANSPORT_2"/>
    <property type="match status" value="1"/>
</dbReference>
<feature type="transmembrane region" description="Helical" evidence="9">
    <location>
        <begin position="269"/>
        <end position="291"/>
    </location>
</feature>
<feature type="domain" description="Major facilitator superfamily (MFS) profile" evidence="10">
    <location>
        <begin position="28"/>
        <end position="411"/>
    </location>
</feature>
<comment type="subcellular location">
    <subcellularLocation>
        <location evidence="2">Cell membrane</location>
        <topology evidence="2">Multi-pass membrane protein</topology>
    </subcellularLocation>
</comment>